<dbReference type="InterPro" id="IPR000792">
    <property type="entry name" value="Tscrpt_reg_LuxR_C"/>
</dbReference>
<keyword evidence="1 5" id="KW-0597">Phosphoprotein</keyword>
<sequence length="238" mass="25428">MSAGMSAGTGAGTNAEASRRIRVGLADDQPLFRSGIAMIVNSQPDLCVEWEAADGLEAVDLIASHPVDVVLMDLEMPRLGGIEAISRAIGSANSSTAPPRFIVLTTFDLDDKTFRAIEAGASGFLLKSTDPEFLLAAIRTVNAGNAVIAPSATAGLIRRFAAPRDESSRSSLDALTPREHDLFDLVATGLSNAEIARKLQLSDATVKTHVSRILTKLELRDRVQLVIFAYRNGLIDRE</sequence>
<comment type="caution">
    <text evidence="8">The sequence shown here is derived from an EMBL/GenBank/DDBJ whole genome shotgun (WGS) entry which is preliminary data.</text>
</comment>
<feature type="domain" description="Response regulatory" evidence="7">
    <location>
        <begin position="22"/>
        <end position="142"/>
    </location>
</feature>
<dbReference type="EMBL" id="NBWZ01000001">
    <property type="protein sequence ID" value="RFA09219.1"/>
    <property type="molecule type" value="Genomic_DNA"/>
</dbReference>
<dbReference type="Pfam" id="PF00196">
    <property type="entry name" value="GerE"/>
    <property type="match status" value="1"/>
</dbReference>
<reference evidence="8 9" key="1">
    <citation type="submission" date="2017-04" db="EMBL/GenBank/DDBJ databases">
        <title>Comparative genome analysis of Subtercola boreus.</title>
        <authorList>
            <person name="Cho Y.-J."/>
            <person name="Cho A."/>
            <person name="Kim O.-S."/>
            <person name="Lee J.-I."/>
        </authorList>
    </citation>
    <scope>NUCLEOTIDE SEQUENCE [LARGE SCALE GENOMIC DNA]</scope>
    <source>
        <strain evidence="8 9">K300</strain>
    </source>
</reference>
<dbReference type="InterPro" id="IPR016032">
    <property type="entry name" value="Sig_transdc_resp-reg_C-effctor"/>
</dbReference>
<evidence type="ECO:0000256" key="2">
    <source>
        <dbReference type="ARBA" id="ARBA00023015"/>
    </source>
</evidence>
<dbReference type="AlphaFoldDB" id="A0A3E0VHT1"/>
<protein>
    <submittedName>
        <fullName evidence="8">DNA-binding response regulator</fullName>
    </submittedName>
</protein>
<name>A0A3E0VHT1_9MICO</name>
<accession>A0A3E0VHT1</accession>
<dbReference type="Gene3D" id="3.40.50.2300">
    <property type="match status" value="1"/>
</dbReference>
<dbReference type="SUPFAM" id="SSF46894">
    <property type="entry name" value="C-terminal effector domain of the bipartite response regulators"/>
    <property type="match status" value="1"/>
</dbReference>
<dbReference type="SMART" id="SM00448">
    <property type="entry name" value="REC"/>
    <property type="match status" value="1"/>
</dbReference>
<evidence type="ECO:0000256" key="5">
    <source>
        <dbReference type="PROSITE-ProRule" id="PRU00169"/>
    </source>
</evidence>
<dbReference type="SMART" id="SM00421">
    <property type="entry name" value="HTH_LUXR"/>
    <property type="match status" value="1"/>
</dbReference>
<dbReference type="GO" id="GO:0003677">
    <property type="term" value="F:DNA binding"/>
    <property type="evidence" value="ECO:0007669"/>
    <property type="project" value="UniProtKB-KW"/>
</dbReference>
<dbReference type="PROSITE" id="PS50110">
    <property type="entry name" value="RESPONSE_REGULATORY"/>
    <property type="match status" value="1"/>
</dbReference>
<dbReference type="GO" id="GO:0006355">
    <property type="term" value="P:regulation of DNA-templated transcription"/>
    <property type="evidence" value="ECO:0007669"/>
    <property type="project" value="InterPro"/>
</dbReference>
<dbReference type="PROSITE" id="PS00622">
    <property type="entry name" value="HTH_LUXR_1"/>
    <property type="match status" value="1"/>
</dbReference>
<dbReference type="Pfam" id="PF00072">
    <property type="entry name" value="Response_reg"/>
    <property type="match status" value="1"/>
</dbReference>
<gene>
    <name evidence="8" type="ORF">B7R54_08255</name>
</gene>
<evidence type="ECO:0000313" key="8">
    <source>
        <dbReference type="EMBL" id="RFA09219.1"/>
    </source>
</evidence>
<dbReference type="CDD" id="cd17535">
    <property type="entry name" value="REC_NarL-like"/>
    <property type="match status" value="1"/>
</dbReference>
<keyword evidence="2" id="KW-0805">Transcription regulation</keyword>
<dbReference type="PROSITE" id="PS50043">
    <property type="entry name" value="HTH_LUXR_2"/>
    <property type="match status" value="1"/>
</dbReference>
<dbReference type="CDD" id="cd06170">
    <property type="entry name" value="LuxR_C_like"/>
    <property type="match status" value="1"/>
</dbReference>
<dbReference type="InterPro" id="IPR001789">
    <property type="entry name" value="Sig_transdc_resp-reg_receiver"/>
</dbReference>
<evidence type="ECO:0000313" key="9">
    <source>
        <dbReference type="Proteomes" id="UP000256486"/>
    </source>
</evidence>
<feature type="domain" description="HTH luxR-type" evidence="6">
    <location>
        <begin position="168"/>
        <end position="233"/>
    </location>
</feature>
<dbReference type="SUPFAM" id="SSF52172">
    <property type="entry name" value="CheY-like"/>
    <property type="match status" value="1"/>
</dbReference>
<dbReference type="InterPro" id="IPR039420">
    <property type="entry name" value="WalR-like"/>
</dbReference>
<dbReference type="GO" id="GO:0000160">
    <property type="term" value="P:phosphorelay signal transduction system"/>
    <property type="evidence" value="ECO:0007669"/>
    <property type="project" value="InterPro"/>
</dbReference>
<proteinExistence type="predicted"/>
<dbReference type="PRINTS" id="PR00038">
    <property type="entry name" value="HTHLUXR"/>
</dbReference>
<evidence type="ECO:0000256" key="3">
    <source>
        <dbReference type="ARBA" id="ARBA00023125"/>
    </source>
</evidence>
<keyword evidence="9" id="KW-1185">Reference proteome</keyword>
<keyword evidence="3 8" id="KW-0238">DNA-binding</keyword>
<feature type="modified residue" description="4-aspartylphosphate" evidence="5">
    <location>
        <position position="73"/>
    </location>
</feature>
<dbReference type="PANTHER" id="PTHR43214">
    <property type="entry name" value="TWO-COMPONENT RESPONSE REGULATOR"/>
    <property type="match status" value="1"/>
</dbReference>
<dbReference type="PANTHER" id="PTHR43214:SF24">
    <property type="entry name" value="TRANSCRIPTIONAL REGULATORY PROTEIN NARL-RELATED"/>
    <property type="match status" value="1"/>
</dbReference>
<keyword evidence="4" id="KW-0804">Transcription</keyword>
<dbReference type="Proteomes" id="UP000256486">
    <property type="component" value="Unassembled WGS sequence"/>
</dbReference>
<organism evidence="8 9">
    <name type="scientific">Subtercola boreus</name>
    <dbReference type="NCBI Taxonomy" id="120213"/>
    <lineage>
        <taxon>Bacteria</taxon>
        <taxon>Bacillati</taxon>
        <taxon>Actinomycetota</taxon>
        <taxon>Actinomycetes</taxon>
        <taxon>Micrococcales</taxon>
        <taxon>Microbacteriaceae</taxon>
        <taxon>Subtercola</taxon>
    </lineage>
</organism>
<evidence type="ECO:0000259" key="6">
    <source>
        <dbReference type="PROSITE" id="PS50043"/>
    </source>
</evidence>
<evidence type="ECO:0000256" key="4">
    <source>
        <dbReference type="ARBA" id="ARBA00023163"/>
    </source>
</evidence>
<evidence type="ECO:0000256" key="1">
    <source>
        <dbReference type="ARBA" id="ARBA00022553"/>
    </source>
</evidence>
<dbReference type="InterPro" id="IPR058245">
    <property type="entry name" value="NreC/VraR/RcsB-like_REC"/>
</dbReference>
<evidence type="ECO:0000259" key="7">
    <source>
        <dbReference type="PROSITE" id="PS50110"/>
    </source>
</evidence>
<dbReference type="InterPro" id="IPR011006">
    <property type="entry name" value="CheY-like_superfamily"/>
</dbReference>